<reference evidence="1 2" key="1">
    <citation type="submission" date="2014-04" db="EMBL/GenBank/DDBJ databases">
        <authorList>
            <consortium name="DOE Joint Genome Institute"/>
            <person name="Kuo A."/>
            <person name="Gay G."/>
            <person name="Dore J."/>
            <person name="Kohler A."/>
            <person name="Nagy L.G."/>
            <person name="Floudas D."/>
            <person name="Copeland A."/>
            <person name="Barry K.W."/>
            <person name="Cichocki N."/>
            <person name="Veneault-Fourrey C."/>
            <person name="LaButti K."/>
            <person name="Lindquist E.A."/>
            <person name="Lipzen A."/>
            <person name="Lundell T."/>
            <person name="Morin E."/>
            <person name="Murat C."/>
            <person name="Sun H."/>
            <person name="Tunlid A."/>
            <person name="Henrissat B."/>
            <person name="Grigoriev I.V."/>
            <person name="Hibbett D.S."/>
            <person name="Martin F."/>
            <person name="Nordberg H.P."/>
            <person name="Cantor M.N."/>
            <person name="Hua S.X."/>
        </authorList>
    </citation>
    <scope>NUCLEOTIDE SEQUENCE [LARGE SCALE GENOMIC DNA]</scope>
    <source>
        <strain evidence="2">h7</strain>
    </source>
</reference>
<dbReference type="OrthoDB" id="3365698at2759"/>
<name>A0A0C2YS84_HEBCY</name>
<sequence>MAFLNLTSQIGTNYIPSEEELDHIKNSLLPVPTDKLASLEIEINRAYEIYSSLLEQRQALLDEIQGYRGLISPARRLPVDVLQEVFLHTLPTSHNAVIDPQQCPILLTRICRGWRSIALSTPQLWSSIHIPVPHITRRQINQWGPINFLNLPEEFKMSTLSSLKNYATIISNWLGRSGASPLSITLHDAQSFSVPKEHYEIIIDSFLPFANLWKNLILDTYSLFLGPIAELTASDVPILESLALHDLTSDTIDPDSHPILWKRSGLVRAPSLKRIDYTPVRDNLNDFSLKWGQLTDIKLWNDQSHWGHPNIHGTLSNLVLILSLCPRLINFHAEIRLLPDSAVAVPSSISSLSLPNLQKLVYYDAGVDCRPLFELLDVPSLLHLKFFPYDHSSQTVLPTFLPHVASTLLSLSTYIAFFVDPNHFPALTQCQKLTSIIIPESVSVGRDPWAPPTVQILKDILLDNMTLPSGHPDRLAPALEHFECWAGGRFSDAALLRFIKAKQSRPDIATLKKIFIAFTVPKETDIFLDGDIARYVADGLSIVLRYPLGLDPKEPFEMLPAHQGVPRAEHWAPESWPNYYDV</sequence>
<dbReference type="STRING" id="686832.A0A0C2YS84"/>
<reference evidence="2" key="2">
    <citation type="submission" date="2015-01" db="EMBL/GenBank/DDBJ databases">
        <title>Evolutionary Origins and Diversification of the Mycorrhizal Mutualists.</title>
        <authorList>
            <consortium name="DOE Joint Genome Institute"/>
            <consortium name="Mycorrhizal Genomics Consortium"/>
            <person name="Kohler A."/>
            <person name="Kuo A."/>
            <person name="Nagy L.G."/>
            <person name="Floudas D."/>
            <person name="Copeland A."/>
            <person name="Barry K.W."/>
            <person name="Cichocki N."/>
            <person name="Veneault-Fourrey C."/>
            <person name="LaButti K."/>
            <person name="Lindquist E.A."/>
            <person name="Lipzen A."/>
            <person name="Lundell T."/>
            <person name="Morin E."/>
            <person name="Murat C."/>
            <person name="Riley R."/>
            <person name="Ohm R."/>
            <person name="Sun H."/>
            <person name="Tunlid A."/>
            <person name="Henrissat B."/>
            <person name="Grigoriev I.V."/>
            <person name="Hibbett D.S."/>
            <person name="Martin F."/>
        </authorList>
    </citation>
    <scope>NUCLEOTIDE SEQUENCE [LARGE SCALE GENOMIC DNA]</scope>
    <source>
        <strain evidence="2">h7</strain>
    </source>
</reference>
<organism evidence="1 2">
    <name type="scientific">Hebeloma cylindrosporum</name>
    <dbReference type="NCBI Taxonomy" id="76867"/>
    <lineage>
        <taxon>Eukaryota</taxon>
        <taxon>Fungi</taxon>
        <taxon>Dikarya</taxon>
        <taxon>Basidiomycota</taxon>
        <taxon>Agaricomycotina</taxon>
        <taxon>Agaricomycetes</taxon>
        <taxon>Agaricomycetidae</taxon>
        <taxon>Agaricales</taxon>
        <taxon>Agaricineae</taxon>
        <taxon>Hymenogastraceae</taxon>
        <taxon>Hebeloma</taxon>
    </lineage>
</organism>
<keyword evidence="2" id="KW-1185">Reference proteome</keyword>
<dbReference type="EMBL" id="KN831774">
    <property type="protein sequence ID" value="KIM43897.1"/>
    <property type="molecule type" value="Genomic_DNA"/>
</dbReference>
<accession>A0A0C2YS84</accession>
<dbReference type="AlphaFoldDB" id="A0A0C2YS84"/>
<evidence type="ECO:0000313" key="1">
    <source>
        <dbReference type="EMBL" id="KIM43897.1"/>
    </source>
</evidence>
<proteinExistence type="predicted"/>
<dbReference type="Proteomes" id="UP000053424">
    <property type="component" value="Unassembled WGS sequence"/>
</dbReference>
<evidence type="ECO:0000313" key="2">
    <source>
        <dbReference type="Proteomes" id="UP000053424"/>
    </source>
</evidence>
<protein>
    <submittedName>
        <fullName evidence="1">Uncharacterized protein</fullName>
    </submittedName>
</protein>
<gene>
    <name evidence="1" type="ORF">M413DRAFT_370929</name>
</gene>
<dbReference type="HOGENOM" id="CLU_018544_12_0_1"/>